<dbReference type="Gene3D" id="1.20.5.4130">
    <property type="match status" value="1"/>
</dbReference>
<evidence type="ECO:0000259" key="9">
    <source>
        <dbReference type="Pfam" id="PF25019"/>
    </source>
</evidence>
<evidence type="ECO:0000259" key="6">
    <source>
        <dbReference type="Pfam" id="PF00931"/>
    </source>
</evidence>
<dbReference type="InterPro" id="IPR041118">
    <property type="entry name" value="Rx_N"/>
</dbReference>
<dbReference type="Pfam" id="PF25019">
    <property type="entry name" value="LRR_R13L1-DRL21"/>
    <property type="match status" value="1"/>
</dbReference>
<dbReference type="FunFam" id="3.40.50.300:FF:001091">
    <property type="entry name" value="Probable disease resistance protein At1g61300"/>
    <property type="match status" value="1"/>
</dbReference>
<dbReference type="SUPFAM" id="SSF52047">
    <property type="entry name" value="RNI-like"/>
    <property type="match status" value="1"/>
</dbReference>
<dbReference type="OrthoDB" id="2973320at2759"/>
<dbReference type="PANTHER" id="PTHR36766:SF70">
    <property type="entry name" value="DISEASE RESISTANCE PROTEIN RGA4"/>
    <property type="match status" value="1"/>
</dbReference>
<evidence type="ECO:0000313" key="10">
    <source>
        <dbReference type="Proteomes" id="UP000189703"/>
    </source>
</evidence>
<dbReference type="Gene3D" id="3.80.10.10">
    <property type="entry name" value="Ribonuclease Inhibitor"/>
    <property type="match status" value="1"/>
</dbReference>
<dbReference type="Pfam" id="PF00931">
    <property type="entry name" value="NB-ARC"/>
    <property type="match status" value="1"/>
</dbReference>
<feature type="domain" description="R13L1/DRL21-like LRR repeat region" evidence="9">
    <location>
        <begin position="524"/>
        <end position="662"/>
    </location>
</feature>
<dbReference type="Pfam" id="PF23559">
    <property type="entry name" value="WHD_DRP"/>
    <property type="match status" value="1"/>
</dbReference>
<keyword evidence="1" id="KW-0433">Leucine-rich repeat</keyword>
<keyword evidence="4" id="KW-0611">Plant defense</keyword>
<dbReference type="InterPro" id="IPR038005">
    <property type="entry name" value="RX-like_CC"/>
</dbReference>
<feature type="domain" description="Disease resistance N-terminal" evidence="7">
    <location>
        <begin position="14"/>
        <end position="100"/>
    </location>
</feature>
<organism evidence="10 11">
    <name type="scientific">Nelumbo nucifera</name>
    <name type="common">Sacred lotus</name>
    <dbReference type="NCBI Taxonomy" id="4432"/>
    <lineage>
        <taxon>Eukaryota</taxon>
        <taxon>Viridiplantae</taxon>
        <taxon>Streptophyta</taxon>
        <taxon>Embryophyta</taxon>
        <taxon>Tracheophyta</taxon>
        <taxon>Spermatophyta</taxon>
        <taxon>Magnoliopsida</taxon>
        <taxon>Proteales</taxon>
        <taxon>Nelumbonaceae</taxon>
        <taxon>Nelumbo</taxon>
    </lineage>
</organism>
<evidence type="ECO:0000256" key="2">
    <source>
        <dbReference type="ARBA" id="ARBA00022737"/>
    </source>
</evidence>
<dbReference type="InterPro" id="IPR002182">
    <property type="entry name" value="NB-ARC"/>
</dbReference>
<dbReference type="GO" id="GO:0006952">
    <property type="term" value="P:defense response"/>
    <property type="evidence" value="ECO:0007669"/>
    <property type="project" value="UniProtKB-KW"/>
</dbReference>
<dbReference type="CDD" id="cd14798">
    <property type="entry name" value="RX-CC_like"/>
    <property type="match status" value="1"/>
</dbReference>
<dbReference type="Gene3D" id="1.10.8.430">
    <property type="entry name" value="Helical domain of apoptotic protease-activating factors"/>
    <property type="match status" value="1"/>
</dbReference>
<dbReference type="GO" id="GO:0005524">
    <property type="term" value="F:ATP binding"/>
    <property type="evidence" value="ECO:0007669"/>
    <property type="project" value="UniProtKB-KW"/>
</dbReference>
<keyword evidence="3" id="KW-0547">Nucleotide-binding</keyword>
<dbReference type="PANTHER" id="PTHR36766">
    <property type="entry name" value="PLANT BROAD-SPECTRUM MILDEW RESISTANCE PROTEIN RPW8"/>
    <property type="match status" value="1"/>
</dbReference>
<keyword evidence="2" id="KW-0677">Repeat</keyword>
<keyword evidence="5" id="KW-0067">ATP-binding</keyword>
<proteinExistence type="predicted"/>
<dbReference type="Proteomes" id="UP000189703">
    <property type="component" value="Unplaced"/>
</dbReference>
<evidence type="ECO:0000259" key="8">
    <source>
        <dbReference type="Pfam" id="PF23559"/>
    </source>
</evidence>
<dbReference type="InterPro" id="IPR032675">
    <property type="entry name" value="LRR_dom_sf"/>
</dbReference>
<sequence>MAAEAVTSVVTEGIISKLISLVADEIGLAWGLKGQLRKLRKTLVGIQNVLQEAELRQEKSKNVKDWLMRLKEVAYEADDILDEYATEVLRRKIEIGNNMKKECNFLSPCSNPVAFRLKMAHKIRNINAQLDEMNKQREVFGFRNMASGSSVDHKERRISNRETTAFLDEELPVVGRDKDKSIIIERLIDSSSQETTVVSVLPIVGMGGLGKTTLAKSVYNNKSIHECFDLKMWVCVSDDFDAKKLAWKIIESATKRSCSLDNWDTIVGEIGKTLEGKRYLLVLDDVWKEDDNDEQWSRLLTSCLSGDGVTRGSKILVTTRSEKVASMMGGKPLMHRLKGLSDEDCWSIFKRRAFGGGVVDVGRDKNIIVADDDLVEIGMELVKKCKGVPLAAKALGGLMCNKRSKEEWVSCFAYCSVFPKGDDLYKEALKRQWIALGFVVREDNDEVSLEDTAEEYFNSLLGIRQLPDSITNLYNLQTLLLFGCKNLKQLPRDMRKMINLRHLNIALSGIEKMPVGGKDSGIGIGELEQLNHLRELIITFKAGWCHNLNLDKQTIICSKLLKEKRNLRFLILRWETDDASSSVSNDLLQDQEVDSSVPDVLLETLQPHSNLKYFFISGFTGTRLPSWITMIERVRIANCSNLTSLAQNYSLVSLNALWIINCPNLTSLWEGIQGFTSLKRLHIEDCPHLTMRYNRQTGEDWNKIAHIPDVHIDMD</sequence>
<evidence type="ECO:0000259" key="7">
    <source>
        <dbReference type="Pfam" id="PF18052"/>
    </source>
</evidence>
<name>A0A1U7Z157_NELNU</name>
<dbReference type="eggNOG" id="KOG4658">
    <property type="taxonomic scope" value="Eukaryota"/>
</dbReference>
<dbReference type="InterPro" id="IPR042197">
    <property type="entry name" value="Apaf_helical"/>
</dbReference>
<feature type="domain" description="Disease resistance protein winged helix" evidence="8">
    <location>
        <begin position="417"/>
        <end position="461"/>
    </location>
</feature>
<evidence type="ECO:0000256" key="1">
    <source>
        <dbReference type="ARBA" id="ARBA00022614"/>
    </source>
</evidence>
<dbReference type="Gene3D" id="3.40.50.300">
    <property type="entry name" value="P-loop containing nucleotide triphosphate hydrolases"/>
    <property type="match status" value="1"/>
</dbReference>
<dbReference type="RefSeq" id="XP_010245758.1">
    <property type="nucleotide sequence ID" value="XM_010247456.1"/>
</dbReference>
<dbReference type="KEGG" id="nnu:104589214"/>
<dbReference type="AlphaFoldDB" id="A0A1U7Z157"/>
<dbReference type="InParanoid" id="A0A1U7Z157"/>
<evidence type="ECO:0000313" key="11">
    <source>
        <dbReference type="RefSeq" id="XP_010245758.1"/>
    </source>
</evidence>
<feature type="domain" description="NB-ARC" evidence="6">
    <location>
        <begin position="179"/>
        <end position="354"/>
    </location>
</feature>
<dbReference type="Pfam" id="PF18052">
    <property type="entry name" value="Rx_N"/>
    <property type="match status" value="1"/>
</dbReference>
<dbReference type="InterPro" id="IPR027417">
    <property type="entry name" value="P-loop_NTPase"/>
</dbReference>
<evidence type="ECO:0000256" key="5">
    <source>
        <dbReference type="ARBA" id="ARBA00022840"/>
    </source>
</evidence>
<dbReference type="PRINTS" id="PR00364">
    <property type="entry name" value="DISEASERSIST"/>
</dbReference>
<dbReference type="GO" id="GO:0051707">
    <property type="term" value="P:response to other organism"/>
    <property type="evidence" value="ECO:0007669"/>
    <property type="project" value="UniProtKB-ARBA"/>
</dbReference>
<dbReference type="InterPro" id="IPR058922">
    <property type="entry name" value="WHD_DRP"/>
</dbReference>
<gene>
    <name evidence="11" type="primary">LOC104589214</name>
</gene>
<dbReference type="GO" id="GO:0043531">
    <property type="term" value="F:ADP binding"/>
    <property type="evidence" value="ECO:0007669"/>
    <property type="project" value="InterPro"/>
</dbReference>
<reference evidence="11" key="1">
    <citation type="submission" date="2025-08" db="UniProtKB">
        <authorList>
            <consortium name="RefSeq"/>
        </authorList>
    </citation>
    <scope>IDENTIFICATION</scope>
</reference>
<keyword evidence="10" id="KW-1185">Reference proteome</keyword>
<dbReference type="InterPro" id="IPR056789">
    <property type="entry name" value="LRR_R13L1-DRL21"/>
</dbReference>
<protein>
    <submittedName>
        <fullName evidence="11">Disease resistance protein RGA4</fullName>
    </submittedName>
</protein>
<evidence type="ECO:0000256" key="3">
    <source>
        <dbReference type="ARBA" id="ARBA00022741"/>
    </source>
</evidence>
<evidence type="ECO:0000256" key="4">
    <source>
        <dbReference type="ARBA" id="ARBA00022821"/>
    </source>
</evidence>
<dbReference type="GeneID" id="104589214"/>
<accession>A0A1U7Z157</accession>
<dbReference type="OMA" id="WITMIER"/>
<dbReference type="SUPFAM" id="SSF52540">
    <property type="entry name" value="P-loop containing nucleoside triphosphate hydrolases"/>
    <property type="match status" value="1"/>
</dbReference>